<evidence type="ECO:0000256" key="6">
    <source>
        <dbReference type="ARBA" id="ARBA00023125"/>
    </source>
</evidence>
<dbReference type="InterPro" id="IPR015424">
    <property type="entry name" value="PyrdxlP-dep_Trfase"/>
</dbReference>
<dbReference type="EMBL" id="QPJY01000008">
    <property type="protein sequence ID" value="RCX28066.1"/>
    <property type="molecule type" value="Genomic_DNA"/>
</dbReference>
<evidence type="ECO:0000256" key="7">
    <source>
        <dbReference type="ARBA" id="ARBA00023163"/>
    </source>
</evidence>
<name>A0A369C5N2_9GAMM</name>
<dbReference type="PROSITE" id="PS50949">
    <property type="entry name" value="HTH_GNTR"/>
    <property type="match status" value="1"/>
</dbReference>
<sequence>MSETLYEQVATFIENQVRDGVYRPGERLPSLRRLSRQLRVSIATAQEAYALLEDRDLLEARPQSGHYVRSEPARPPQPPAISAPLPQPTEVRVSDLAMQVIQANDRPGIVNFGAVVPMVEFPAIAQLHRTMASIARRGGAKLSSYAAPPGLPELRLQIARRAVDAGCRLSPDDIVITTGCQEALTLSLRAVAERGDVIAIESPTFYATLQTIESLGMQALEIPTHPETGISLEALELALESWPVRAVLLTPSFSNPLGYRMPDPARQQLMEMLRRHDLPLIEDDIYGDITFEPPRPRAVKSWDRDGRVLLCSSFSKTLEPGLRVGWVAPGRYLEKLKHLKLVASMATASLPQMAVAEFLEHGGFDRHLRLANAAYRRRRDRVLTLIGRHFPAGTRATCPTGGFVLWVELPRQVDALLLYRQALEHGISIAPGPLFSAKRRYRNFIRLSYANAEGDRAEDALRTLGELACALAGEAGR</sequence>
<dbReference type="SUPFAM" id="SSF46785">
    <property type="entry name" value="Winged helix' DNA-binding domain"/>
    <property type="match status" value="1"/>
</dbReference>
<feature type="region of interest" description="Disordered" evidence="8">
    <location>
        <begin position="65"/>
        <end position="86"/>
    </location>
</feature>
<dbReference type="FunFam" id="3.40.640.10:FF:000023">
    <property type="entry name" value="Transcriptional regulator, GntR family"/>
    <property type="match status" value="1"/>
</dbReference>
<feature type="domain" description="HTH gntR-type" evidence="9">
    <location>
        <begin position="3"/>
        <end position="71"/>
    </location>
</feature>
<comment type="caution">
    <text evidence="10">The sequence shown here is derived from an EMBL/GenBank/DDBJ whole genome shotgun (WGS) entry which is preliminary data.</text>
</comment>
<dbReference type="InterPro" id="IPR015421">
    <property type="entry name" value="PyrdxlP-dep_Trfase_major"/>
</dbReference>
<evidence type="ECO:0000256" key="3">
    <source>
        <dbReference type="ARBA" id="ARBA00022679"/>
    </source>
</evidence>
<dbReference type="GO" id="GO:0003677">
    <property type="term" value="F:DNA binding"/>
    <property type="evidence" value="ECO:0007669"/>
    <property type="project" value="UniProtKB-KW"/>
</dbReference>
<accession>A0A369C5N2</accession>
<keyword evidence="4" id="KW-0663">Pyridoxal phosphate</keyword>
<evidence type="ECO:0000259" key="9">
    <source>
        <dbReference type="PROSITE" id="PS50949"/>
    </source>
</evidence>
<dbReference type="Proteomes" id="UP000252707">
    <property type="component" value="Unassembled WGS sequence"/>
</dbReference>
<dbReference type="InterPro" id="IPR000524">
    <property type="entry name" value="Tscrpt_reg_HTH_GntR"/>
</dbReference>
<dbReference type="PANTHER" id="PTHR46577:SF2">
    <property type="entry name" value="TRANSCRIPTIONAL REGULATORY PROTEIN"/>
    <property type="match status" value="1"/>
</dbReference>
<dbReference type="Gene3D" id="3.40.640.10">
    <property type="entry name" value="Type I PLP-dependent aspartate aminotransferase-like (Major domain)"/>
    <property type="match status" value="1"/>
</dbReference>
<dbReference type="PANTHER" id="PTHR46577">
    <property type="entry name" value="HTH-TYPE TRANSCRIPTIONAL REGULATORY PROTEIN GABR"/>
    <property type="match status" value="1"/>
</dbReference>
<evidence type="ECO:0000313" key="10">
    <source>
        <dbReference type="EMBL" id="RCX28066.1"/>
    </source>
</evidence>
<keyword evidence="11" id="KW-1185">Reference proteome</keyword>
<dbReference type="InterPro" id="IPR036388">
    <property type="entry name" value="WH-like_DNA-bd_sf"/>
</dbReference>
<dbReference type="SMART" id="SM00345">
    <property type="entry name" value="HTH_GNTR"/>
    <property type="match status" value="1"/>
</dbReference>
<dbReference type="Pfam" id="PF00155">
    <property type="entry name" value="Aminotran_1_2"/>
    <property type="match status" value="1"/>
</dbReference>
<dbReference type="OrthoDB" id="9804020at2"/>
<protein>
    <submittedName>
        <fullName evidence="10">GntR family transcriptional regulator</fullName>
    </submittedName>
</protein>
<dbReference type="GO" id="GO:0008483">
    <property type="term" value="F:transaminase activity"/>
    <property type="evidence" value="ECO:0007669"/>
    <property type="project" value="UniProtKB-KW"/>
</dbReference>
<gene>
    <name evidence="10" type="ORF">DFQ59_10894</name>
</gene>
<reference evidence="10 11" key="1">
    <citation type="submission" date="2018-07" db="EMBL/GenBank/DDBJ databases">
        <title>Genomic Encyclopedia of Type Strains, Phase IV (KMG-IV): sequencing the most valuable type-strain genomes for metagenomic binning, comparative biology and taxonomic classification.</title>
        <authorList>
            <person name="Goeker M."/>
        </authorList>
    </citation>
    <scope>NUCLEOTIDE SEQUENCE [LARGE SCALE GENOMIC DNA]</scope>
    <source>
        <strain evidence="10 11">DSM 26407</strain>
    </source>
</reference>
<evidence type="ECO:0000256" key="1">
    <source>
        <dbReference type="ARBA" id="ARBA00005384"/>
    </source>
</evidence>
<evidence type="ECO:0000256" key="4">
    <source>
        <dbReference type="ARBA" id="ARBA00022898"/>
    </source>
</evidence>
<dbReference type="CDD" id="cd07377">
    <property type="entry name" value="WHTH_GntR"/>
    <property type="match status" value="1"/>
</dbReference>
<dbReference type="Gene3D" id="1.10.10.10">
    <property type="entry name" value="Winged helix-like DNA-binding domain superfamily/Winged helix DNA-binding domain"/>
    <property type="match status" value="1"/>
</dbReference>
<evidence type="ECO:0000256" key="8">
    <source>
        <dbReference type="SAM" id="MobiDB-lite"/>
    </source>
</evidence>
<dbReference type="Pfam" id="PF00392">
    <property type="entry name" value="GntR"/>
    <property type="match status" value="1"/>
</dbReference>
<dbReference type="GO" id="GO:0030170">
    <property type="term" value="F:pyridoxal phosphate binding"/>
    <property type="evidence" value="ECO:0007669"/>
    <property type="project" value="InterPro"/>
</dbReference>
<organism evidence="10 11">
    <name type="scientific">Thioalbus denitrificans</name>
    <dbReference type="NCBI Taxonomy" id="547122"/>
    <lineage>
        <taxon>Bacteria</taxon>
        <taxon>Pseudomonadati</taxon>
        <taxon>Pseudomonadota</taxon>
        <taxon>Gammaproteobacteria</taxon>
        <taxon>Chromatiales</taxon>
        <taxon>Ectothiorhodospiraceae</taxon>
        <taxon>Thioalbus</taxon>
    </lineage>
</organism>
<dbReference type="RefSeq" id="WP_114280484.1">
    <property type="nucleotide sequence ID" value="NZ_QPJY01000008.1"/>
</dbReference>
<dbReference type="InterPro" id="IPR051446">
    <property type="entry name" value="HTH_trans_reg/aminotransferase"/>
</dbReference>
<dbReference type="InterPro" id="IPR004839">
    <property type="entry name" value="Aminotransferase_I/II_large"/>
</dbReference>
<keyword evidence="7" id="KW-0804">Transcription</keyword>
<dbReference type="Gene3D" id="3.90.1150.10">
    <property type="entry name" value="Aspartate Aminotransferase, domain 1"/>
    <property type="match status" value="1"/>
</dbReference>
<dbReference type="CDD" id="cd00609">
    <property type="entry name" value="AAT_like"/>
    <property type="match status" value="1"/>
</dbReference>
<dbReference type="GO" id="GO:0003700">
    <property type="term" value="F:DNA-binding transcription factor activity"/>
    <property type="evidence" value="ECO:0007669"/>
    <property type="project" value="InterPro"/>
</dbReference>
<dbReference type="InterPro" id="IPR036390">
    <property type="entry name" value="WH_DNA-bd_sf"/>
</dbReference>
<evidence type="ECO:0000256" key="5">
    <source>
        <dbReference type="ARBA" id="ARBA00023015"/>
    </source>
</evidence>
<dbReference type="InterPro" id="IPR015422">
    <property type="entry name" value="PyrdxlP-dep_Trfase_small"/>
</dbReference>
<keyword evidence="5" id="KW-0805">Transcription regulation</keyword>
<evidence type="ECO:0000256" key="2">
    <source>
        <dbReference type="ARBA" id="ARBA00022576"/>
    </source>
</evidence>
<proteinExistence type="inferred from homology"/>
<comment type="similarity">
    <text evidence="1">In the C-terminal section; belongs to the class-I pyridoxal-phosphate-dependent aminotransferase family.</text>
</comment>
<keyword evidence="2" id="KW-0032">Aminotransferase</keyword>
<feature type="compositionally biased region" description="Pro residues" evidence="8">
    <location>
        <begin position="73"/>
        <end position="86"/>
    </location>
</feature>
<keyword evidence="3" id="KW-0808">Transferase</keyword>
<dbReference type="AlphaFoldDB" id="A0A369C5N2"/>
<keyword evidence="6" id="KW-0238">DNA-binding</keyword>
<evidence type="ECO:0000313" key="11">
    <source>
        <dbReference type="Proteomes" id="UP000252707"/>
    </source>
</evidence>
<dbReference type="SUPFAM" id="SSF53383">
    <property type="entry name" value="PLP-dependent transferases"/>
    <property type="match status" value="1"/>
</dbReference>